<feature type="transmembrane region" description="Helical" evidence="6">
    <location>
        <begin position="274"/>
        <end position="294"/>
    </location>
</feature>
<proteinExistence type="inferred from homology"/>
<dbReference type="InterPro" id="IPR037185">
    <property type="entry name" value="EmrE-like"/>
</dbReference>
<feature type="transmembrane region" description="Helical" evidence="6">
    <location>
        <begin position="218"/>
        <end position="238"/>
    </location>
</feature>
<name>C7JDH7_ACEP3</name>
<dbReference type="EMBL" id="AP011121">
    <property type="protein sequence ID" value="BAI00189.1"/>
    <property type="molecule type" value="Genomic_DNA"/>
</dbReference>
<dbReference type="Proteomes" id="UP000000948">
    <property type="component" value="Chromosome"/>
</dbReference>
<comment type="subcellular location">
    <subcellularLocation>
        <location evidence="1">Membrane</location>
        <topology evidence="1">Multi-pass membrane protein</topology>
    </subcellularLocation>
</comment>
<feature type="transmembrane region" description="Helical" evidence="6">
    <location>
        <begin position="104"/>
        <end position="125"/>
    </location>
</feature>
<feature type="transmembrane region" description="Helical" evidence="6">
    <location>
        <begin position="186"/>
        <end position="206"/>
    </location>
</feature>
<reference evidence="8 9" key="1">
    <citation type="journal article" date="2009" name="Nucleic Acids Res.">
        <title>Whole-genome analyses reveal genetic instability of Acetobacter pasteurianus.</title>
        <authorList>
            <person name="Azuma Y."/>
            <person name="Hosoyama A."/>
            <person name="Matsutani M."/>
            <person name="Furuya N."/>
            <person name="Horikawa H."/>
            <person name="Harada T."/>
            <person name="Hirakawa H."/>
            <person name="Kuhara S."/>
            <person name="Matsushita K."/>
            <person name="Fujita N."/>
            <person name="Shirai M."/>
        </authorList>
    </citation>
    <scope>NUCLEOTIDE SEQUENCE [LARGE SCALE GENOMIC DNA]</scope>
    <source>
        <strain evidence="9">NBRC 105184 / IFO 3283-01</strain>
    </source>
</reference>
<protein>
    <submittedName>
        <fullName evidence="8">Drug/metabolite (DMT) transporter integral membrane protein</fullName>
    </submittedName>
</protein>
<evidence type="ECO:0000256" key="2">
    <source>
        <dbReference type="ARBA" id="ARBA00009853"/>
    </source>
</evidence>
<keyword evidence="4 6" id="KW-1133">Transmembrane helix</keyword>
<keyword evidence="3 6" id="KW-0812">Transmembrane</keyword>
<sequence length="337" mass="36202">MCREKHTIRKGYGFERKRAEKSGYVSVRGRVVMAMQHNLARGAYLLALATLFTALLNALQKITGSTLSVVEIVFFRNLFSMPFVIVIALRGGLVLKTHHFGGHVIRSVVGLISMIMTVVAVTHLPLAEQQVLSYTQPLFLILLSIPLMHERPSVQRWVAVGVGFIGVIVVATGKGLLGAGHSTVPTWAYAVALGQGAVGALTTMQIRQLSATEKSTTIAMWQAILMTIATAAALPFVWQMPTRADVLCLIAVGAFAGIAQVLQTEAFASAQVSAIGPFAYCGLVWAALIGWLGFHEIPGVAMFVGGLLIIGSGLWMLRHERPQKQKVVLETESSSGA</sequence>
<dbReference type="PANTHER" id="PTHR22911">
    <property type="entry name" value="ACYL-MALONYL CONDENSING ENZYME-RELATED"/>
    <property type="match status" value="1"/>
</dbReference>
<keyword evidence="5 6" id="KW-0472">Membrane</keyword>
<evidence type="ECO:0000256" key="6">
    <source>
        <dbReference type="SAM" id="Phobius"/>
    </source>
</evidence>
<accession>C7JDH7</accession>
<feature type="transmembrane region" description="Helical" evidence="6">
    <location>
        <begin position="43"/>
        <end position="60"/>
    </location>
</feature>
<dbReference type="GO" id="GO:0016020">
    <property type="term" value="C:membrane"/>
    <property type="evidence" value="ECO:0007669"/>
    <property type="project" value="UniProtKB-SubCell"/>
</dbReference>
<evidence type="ECO:0000256" key="3">
    <source>
        <dbReference type="ARBA" id="ARBA00022692"/>
    </source>
</evidence>
<dbReference type="RefSeq" id="WP_014457258.1">
    <property type="nucleotide sequence ID" value="NC_013209.1"/>
</dbReference>
<dbReference type="eggNOG" id="COG0697">
    <property type="taxonomic scope" value="Bacteria"/>
</dbReference>
<comment type="similarity">
    <text evidence="2">Belongs to the drug/metabolite transporter (DMT) superfamily. 10 TMS drug/metabolite exporter (DME) (TC 2.A.7.3) family.</text>
</comment>
<dbReference type="SUPFAM" id="SSF103481">
    <property type="entry name" value="Multidrug resistance efflux transporter EmrE"/>
    <property type="match status" value="2"/>
</dbReference>
<feature type="transmembrane region" description="Helical" evidence="6">
    <location>
        <begin position="157"/>
        <end position="180"/>
    </location>
</feature>
<evidence type="ECO:0000313" key="8">
    <source>
        <dbReference type="EMBL" id="BAI00189.1"/>
    </source>
</evidence>
<dbReference type="KEGG" id="apt:APA01_20670"/>
<feature type="domain" description="EamA" evidence="7">
    <location>
        <begin position="41"/>
        <end position="171"/>
    </location>
</feature>
<dbReference type="Pfam" id="PF00892">
    <property type="entry name" value="EamA"/>
    <property type="match status" value="2"/>
</dbReference>
<evidence type="ECO:0000256" key="4">
    <source>
        <dbReference type="ARBA" id="ARBA00022989"/>
    </source>
</evidence>
<evidence type="ECO:0000256" key="5">
    <source>
        <dbReference type="ARBA" id="ARBA00023136"/>
    </source>
</evidence>
<feature type="domain" description="EamA" evidence="7">
    <location>
        <begin position="187"/>
        <end position="314"/>
    </location>
</feature>
<feature type="transmembrane region" description="Helical" evidence="6">
    <location>
        <begin position="72"/>
        <end position="92"/>
    </location>
</feature>
<dbReference type="STRING" id="634452.APA01_20670"/>
<dbReference type="HOGENOM" id="CLU_032828_2_3_5"/>
<gene>
    <name evidence="8" type="ordered locus">APA01_20670</name>
</gene>
<evidence type="ECO:0000313" key="9">
    <source>
        <dbReference type="Proteomes" id="UP000000948"/>
    </source>
</evidence>
<organism evidence="8 9">
    <name type="scientific">Acetobacter pasteurianus (strain NBRC 105184 / IFO 3283-01)</name>
    <dbReference type="NCBI Taxonomy" id="634452"/>
    <lineage>
        <taxon>Bacteria</taxon>
        <taxon>Pseudomonadati</taxon>
        <taxon>Pseudomonadota</taxon>
        <taxon>Alphaproteobacteria</taxon>
        <taxon>Acetobacterales</taxon>
        <taxon>Acetobacteraceae</taxon>
        <taxon>Acetobacter</taxon>
    </lineage>
</organism>
<evidence type="ECO:0000256" key="1">
    <source>
        <dbReference type="ARBA" id="ARBA00004141"/>
    </source>
</evidence>
<dbReference type="PANTHER" id="PTHR22911:SF6">
    <property type="entry name" value="SOLUTE CARRIER FAMILY 35 MEMBER G1"/>
    <property type="match status" value="1"/>
</dbReference>
<feature type="transmembrane region" description="Helical" evidence="6">
    <location>
        <begin position="300"/>
        <end position="317"/>
    </location>
</feature>
<dbReference type="InterPro" id="IPR000620">
    <property type="entry name" value="EamA_dom"/>
</dbReference>
<evidence type="ECO:0000259" key="7">
    <source>
        <dbReference type="Pfam" id="PF00892"/>
    </source>
</evidence>
<dbReference type="AlphaFoldDB" id="C7JDH7"/>